<organism evidence="1">
    <name type="scientific">Anguilla anguilla</name>
    <name type="common">European freshwater eel</name>
    <name type="synonym">Muraena anguilla</name>
    <dbReference type="NCBI Taxonomy" id="7936"/>
    <lineage>
        <taxon>Eukaryota</taxon>
        <taxon>Metazoa</taxon>
        <taxon>Chordata</taxon>
        <taxon>Craniata</taxon>
        <taxon>Vertebrata</taxon>
        <taxon>Euteleostomi</taxon>
        <taxon>Actinopterygii</taxon>
        <taxon>Neopterygii</taxon>
        <taxon>Teleostei</taxon>
        <taxon>Anguilliformes</taxon>
        <taxon>Anguillidae</taxon>
        <taxon>Anguilla</taxon>
    </lineage>
</organism>
<reference evidence="1" key="2">
    <citation type="journal article" date="2015" name="Fish Shellfish Immunol.">
        <title>Early steps in the European eel (Anguilla anguilla)-Vibrio vulnificus interaction in the gills: Role of the RtxA13 toxin.</title>
        <authorList>
            <person name="Callol A."/>
            <person name="Pajuelo D."/>
            <person name="Ebbesson L."/>
            <person name="Teles M."/>
            <person name="MacKenzie S."/>
            <person name="Amaro C."/>
        </authorList>
    </citation>
    <scope>NUCLEOTIDE SEQUENCE</scope>
</reference>
<proteinExistence type="predicted"/>
<dbReference type="EMBL" id="GBXM01087824">
    <property type="protein sequence ID" value="JAH20753.1"/>
    <property type="molecule type" value="Transcribed_RNA"/>
</dbReference>
<accession>A0A0E9QXE7</accession>
<protein>
    <submittedName>
        <fullName evidence="1">Uncharacterized protein</fullName>
    </submittedName>
</protein>
<name>A0A0E9QXE7_ANGAN</name>
<dbReference type="AlphaFoldDB" id="A0A0E9QXE7"/>
<reference evidence="1" key="1">
    <citation type="submission" date="2014-11" db="EMBL/GenBank/DDBJ databases">
        <authorList>
            <person name="Amaro Gonzalez C."/>
        </authorList>
    </citation>
    <scope>NUCLEOTIDE SEQUENCE</scope>
</reference>
<evidence type="ECO:0000313" key="1">
    <source>
        <dbReference type="EMBL" id="JAH20753.1"/>
    </source>
</evidence>
<sequence>MAVPQINVPYPHSSTFHLPDQLMFNVMFNMVDDLLV</sequence>